<protein>
    <submittedName>
        <fullName evidence="1">Uncharacterized protein</fullName>
    </submittedName>
</protein>
<proteinExistence type="predicted"/>
<accession>G6E8G6</accession>
<organism evidence="1 2">
    <name type="scientific">Novosphingobium pentaromativorans US6-1</name>
    <dbReference type="NCBI Taxonomy" id="1088721"/>
    <lineage>
        <taxon>Bacteria</taxon>
        <taxon>Pseudomonadati</taxon>
        <taxon>Pseudomonadota</taxon>
        <taxon>Alphaproteobacteria</taxon>
        <taxon>Sphingomonadales</taxon>
        <taxon>Sphingomonadaceae</taxon>
        <taxon>Novosphingobium</taxon>
    </lineage>
</organism>
<reference evidence="1 2" key="1">
    <citation type="journal article" date="2012" name="J. Bacteriol.">
        <title>Genome sequence of benzo(a)pyrene-degrading bacterium Novosphingobium pentaromativorans US6-1.</title>
        <authorList>
            <person name="Luo Y.R."/>
            <person name="Kang S.G."/>
            <person name="Kim S.J."/>
            <person name="Kim M.R."/>
            <person name="Li N."/>
            <person name="Lee J.H."/>
            <person name="Kwon K.K."/>
        </authorList>
    </citation>
    <scope>NUCLEOTIDE SEQUENCE [LARGE SCALE GENOMIC DNA]</scope>
    <source>
        <strain evidence="1 2">US6-1</strain>
    </source>
</reference>
<sequence length="43" mass="4689">MEFLHVGVVGTFGKNFCNDSALIGDPQTTFMTKSFEVDGLVHV</sequence>
<dbReference type="Proteomes" id="UP000004030">
    <property type="component" value="Unassembled WGS sequence"/>
</dbReference>
<dbReference type="EMBL" id="AGFM01000008">
    <property type="protein sequence ID" value="EHJ62507.1"/>
    <property type="molecule type" value="Genomic_DNA"/>
</dbReference>
<keyword evidence="2" id="KW-1185">Reference proteome</keyword>
<evidence type="ECO:0000313" key="2">
    <source>
        <dbReference type="Proteomes" id="UP000004030"/>
    </source>
</evidence>
<dbReference type="AlphaFoldDB" id="G6E8G6"/>
<gene>
    <name evidence="1" type="ORF">NSU_0638</name>
</gene>
<name>G6E8G6_9SPHN</name>
<comment type="caution">
    <text evidence="1">The sequence shown here is derived from an EMBL/GenBank/DDBJ whole genome shotgun (WGS) entry which is preliminary data.</text>
</comment>
<dbReference type="PATRIC" id="fig|1088721.3.peg.629"/>
<evidence type="ECO:0000313" key="1">
    <source>
        <dbReference type="EMBL" id="EHJ62507.1"/>
    </source>
</evidence>